<dbReference type="InterPro" id="IPR029058">
    <property type="entry name" value="AB_hydrolase_fold"/>
</dbReference>
<dbReference type="Proteomes" id="UP000195062">
    <property type="component" value="Unassembled WGS sequence"/>
</dbReference>
<dbReference type="Gene3D" id="3.40.50.1820">
    <property type="entry name" value="alpha/beta hydrolase"/>
    <property type="match status" value="1"/>
</dbReference>
<proteinExistence type="predicted"/>
<evidence type="ECO:0000313" key="1">
    <source>
        <dbReference type="EMBL" id="OUE04884.1"/>
    </source>
</evidence>
<accession>A0A251XN12</accession>
<comment type="caution">
    <text evidence="1">The sequence shown here is derived from an EMBL/GenBank/DDBJ whole genome shotgun (WGS) entry which is preliminary data.</text>
</comment>
<protein>
    <submittedName>
        <fullName evidence="1">Uncharacterized protein</fullName>
    </submittedName>
</protein>
<name>A0A251XN12_CLAMM</name>
<dbReference type="EMBL" id="MDHH01000001">
    <property type="protein sequence ID" value="OUE04884.1"/>
    <property type="molecule type" value="Genomic_DNA"/>
</dbReference>
<reference evidence="1 2" key="1">
    <citation type="submission" date="2016-08" db="EMBL/GenBank/DDBJ databases">
        <title>Genome sequence of Clavibacter michiganensis subsp. michiganensis strain CASJ007.</title>
        <authorList>
            <person name="Thapa S.P."/>
            <person name="Coaker G."/>
        </authorList>
    </citation>
    <scope>NUCLEOTIDE SEQUENCE [LARGE SCALE GENOMIC DNA]</scope>
    <source>
        <strain evidence="1">CASJ007</strain>
    </source>
</reference>
<dbReference type="SUPFAM" id="SSF53474">
    <property type="entry name" value="alpha/beta-Hydrolases"/>
    <property type="match status" value="1"/>
</dbReference>
<keyword evidence="2" id="KW-1185">Reference proteome</keyword>
<sequence>MCEVVPPASGSYTPEQMTRFFRTFRQSVFAITRYRPDPYAGDITFLRHSGAYPFPGSREAVTDYWEELALGELDIVDIPGDHYDCLSVEHAPRVLSILTNVTGGR</sequence>
<organism evidence="1 2">
    <name type="scientific">Clavibacter michiganensis subsp. michiganensis</name>
    <dbReference type="NCBI Taxonomy" id="33013"/>
    <lineage>
        <taxon>Bacteria</taxon>
        <taxon>Bacillati</taxon>
        <taxon>Actinomycetota</taxon>
        <taxon>Actinomycetes</taxon>
        <taxon>Micrococcales</taxon>
        <taxon>Microbacteriaceae</taxon>
        <taxon>Clavibacter</taxon>
    </lineage>
</organism>
<dbReference type="AlphaFoldDB" id="A0A251XN12"/>
<evidence type="ECO:0000313" key="2">
    <source>
        <dbReference type="Proteomes" id="UP000195062"/>
    </source>
</evidence>
<gene>
    <name evidence="1" type="ORF">CMMCAS07_08040</name>
</gene>